<gene>
    <name evidence="1" type="ORF">CB5_LOCUS25546</name>
</gene>
<dbReference type="AlphaFoldDB" id="A0A6V7QHM4"/>
<accession>A0A6V7QHM4</accession>
<organism evidence="1">
    <name type="scientific">Ananas comosus var. bracteatus</name>
    <name type="common">red pineapple</name>
    <dbReference type="NCBI Taxonomy" id="296719"/>
    <lineage>
        <taxon>Eukaryota</taxon>
        <taxon>Viridiplantae</taxon>
        <taxon>Streptophyta</taxon>
        <taxon>Embryophyta</taxon>
        <taxon>Tracheophyta</taxon>
        <taxon>Spermatophyta</taxon>
        <taxon>Magnoliopsida</taxon>
        <taxon>Liliopsida</taxon>
        <taxon>Poales</taxon>
        <taxon>Bromeliaceae</taxon>
        <taxon>Bromelioideae</taxon>
        <taxon>Ananas</taxon>
    </lineage>
</organism>
<dbReference type="EMBL" id="LR862136">
    <property type="protein sequence ID" value="CAD1842335.1"/>
    <property type="molecule type" value="Genomic_DNA"/>
</dbReference>
<reference evidence="1" key="1">
    <citation type="submission" date="2020-07" db="EMBL/GenBank/DDBJ databases">
        <authorList>
            <person name="Lin J."/>
        </authorList>
    </citation>
    <scope>NUCLEOTIDE SEQUENCE</scope>
</reference>
<proteinExistence type="predicted"/>
<sequence length="169" mass="19056">MANSHHGKLSPVISHGELSPCPSCGILSHLVSISSPQKHLRLGRSLQRGEGELHFEIDPKLDFLFPARSRPTHLRLYWDRHFHLRLSKNMPLLLHVLNYSAARLLLGFHACIGSGSERLLPEWYSEKGRVTATDVLAVEWIQSGVVHYGATVSYFGFFSDGNEFLLQEL</sequence>
<protein>
    <submittedName>
        <fullName evidence="1">Uncharacterized protein</fullName>
    </submittedName>
</protein>
<name>A0A6V7QHM4_ANACO</name>
<evidence type="ECO:0000313" key="1">
    <source>
        <dbReference type="EMBL" id="CAD1842335.1"/>
    </source>
</evidence>